<sequence>MLTSESTILSVTMSDGISVAVRVYGPLDKARPVLFAASPYRFDNDDIPETTTFLWRETGPIDWYVEQGYTYVHLDVRGTGRSGGEYEFFSSRERRDLFETIEWIAVQDWCTGKIGGIGHSYYAISQWCMASERPPSLACIAPYDGGLDLYRQWAYHGGLFCHFTAEWWHGNVRPINLHPLMRDAPKRDISLDLPRLLSLHPTIDAFWEDRAFAHKLDGCQIPVLSFGAWAKRDLHLPGNIEGFNRFAGPRHLLISGTPSMPAIQGDFESISFHQKHLLPFYDKYLKGLDTGFERRPSVTFEMREAGQTVLSTAWPPKSQDLAFWLSGTKADACVSLNDGALLSEPRDCVASTSYSYPDPRWAFGNVELTSRGPDPTSRNLTFTSAMLEEDLDVVGYPKLRLFLSTNRSDADVIVKLVELRHQADASVSSIQSIVVAKGWLRGSHRAIRDRRFGISHCHAALDLLAPGEIYELEFTLTPVGHKFKAGSRIRLDVSCADSPITDSIFVHEFTPDKVGEDTIYHSLKHGSVLHLPVMDASAVVFEPWPG</sequence>
<dbReference type="InterPro" id="IPR029058">
    <property type="entry name" value="AB_hydrolase_fold"/>
</dbReference>
<gene>
    <name evidence="4" type="ORF">CRM94_25550</name>
    <name evidence="3" type="ORF">DM48_7410</name>
</gene>
<dbReference type="InterPro" id="IPR013736">
    <property type="entry name" value="Xaa-Pro_dipept_C"/>
</dbReference>
<comment type="caution">
    <text evidence="4">The sequence shown here is derived from an EMBL/GenBank/DDBJ whole genome shotgun (WGS) entry which is preliminary data.</text>
</comment>
<dbReference type="EMBL" id="PDDY01000004">
    <property type="protein sequence ID" value="PEH37843.1"/>
    <property type="molecule type" value="Genomic_DNA"/>
</dbReference>
<accession>A0A095F3K6</accession>
<dbReference type="PANTHER" id="PTHR43056">
    <property type="entry name" value="PEPTIDASE S9 PROLYL OLIGOPEPTIDASE"/>
    <property type="match status" value="1"/>
</dbReference>
<dbReference type="GO" id="GO:0008239">
    <property type="term" value="F:dipeptidyl-peptidase activity"/>
    <property type="evidence" value="ECO:0007669"/>
    <property type="project" value="InterPro"/>
</dbReference>
<dbReference type="Pfam" id="PF02129">
    <property type="entry name" value="Peptidase_S15"/>
    <property type="match status" value="1"/>
</dbReference>
<dbReference type="Proteomes" id="UP000220629">
    <property type="component" value="Unassembled WGS sequence"/>
</dbReference>
<dbReference type="Proteomes" id="UP000029590">
    <property type="component" value="Unassembled WGS sequence"/>
</dbReference>
<dbReference type="Gene3D" id="1.10.3020.20">
    <property type="match status" value="1"/>
</dbReference>
<dbReference type="SUPFAM" id="SSF53474">
    <property type="entry name" value="alpha/beta-Hydrolases"/>
    <property type="match status" value="1"/>
</dbReference>
<reference evidence="4" key="2">
    <citation type="submission" date="2017-09" db="EMBL/GenBank/DDBJ databases">
        <title>FDA dAtabase for Regulatory Grade micrObial Sequences (FDA-ARGOS): Supporting development and validation of Infectious Disease Dx tests.</title>
        <authorList>
            <person name="Minogue T."/>
            <person name="Wolcott M."/>
            <person name="Wasieloski L."/>
            <person name="Aguilar W."/>
            <person name="Moore D."/>
            <person name="Tallon L.J."/>
            <person name="Sadzewicz L."/>
            <person name="Ott S."/>
            <person name="Zhao X."/>
            <person name="Nagaraj S."/>
            <person name="Vavikolanu K."/>
            <person name="Aluvathingal J."/>
            <person name="Nadendla S."/>
            <person name="Sichtig H."/>
        </authorList>
    </citation>
    <scope>NUCLEOTIDE SEQUENCE</scope>
    <source>
        <strain evidence="4">FDAARGOS_390</strain>
    </source>
</reference>
<proteinExistence type="predicted"/>
<dbReference type="SUPFAM" id="SSF49785">
    <property type="entry name" value="Galactose-binding domain-like"/>
    <property type="match status" value="1"/>
</dbReference>
<dbReference type="InterPro" id="IPR008979">
    <property type="entry name" value="Galactose-bd-like_sf"/>
</dbReference>
<organism evidence="4 6">
    <name type="scientific">Burkholderia gladioli</name>
    <name type="common">Pseudomonas marginata</name>
    <name type="synonym">Phytomonas marginata</name>
    <dbReference type="NCBI Taxonomy" id="28095"/>
    <lineage>
        <taxon>Bacteria</taxon>
        <taxon>Pseudomonadati</taxon>
        <taxon>Pseudomonadota</taxon>
        <taxon>Betaproteobacteria</taxon>
        <taxon>Burkholderiales</taxon>
        <taxon>Burkholderiaceae</taxon>
        <taxon>Burkholderia</taxon>
    </lineage>
</organism>
<evidence type="ECO:0000313" key="6">
    <source>
        <dbReference type="Proteomes" id="UP000220629"/>
    </source>
</evidence>
<dbReference type="RefSeq" id="WP_036050511.1">
    <property type="nucleotide sequence ID" value="NZ_CADEVY010000004.1"/>
</dbReference>
<dbReference type="Pfam" id="PF08530">
    <property type="entry name" value="PepX_C"/>
    <property type="match status" value="1"/>
</dbReference>
<dbReference type="InterPro" id="IPR000383">
    <property type="entry name" value="Xaa-Pro-like_dom"/>
</dbReference>
<evidence type="ECO:0000259" key="2">
    <source>
        <dbReference type="SMART" id="SM00939"/>
    </source>
</evidence>
<dbReference type="NCBIfam" id="TIGR00976">
    <property type="entry name" value="CocE_NonD"/>
    <property type="match status" value="2"/>
</dbReference>
<keyword evidence="1 3" id="KW-0378">Hydrolase</keyword>
<dbReference type="SMART" id="SM00939">
    <property type="entry name" value="PepX_C"/>
    <property type="match status" value="1"/>
</dbReference>
<evidence type="ECO:0000256" key="1">
    <source>
        <dbReference type="ARBA" id="ARBA00022801"/>
    </source>
</evidence>
<evidence type="ECO:0000313" key="4">
    <source>
        <dbReference type="EMBL" id="PEH37843.1"/>
    </source>
</evidence>
<feature type="domain" description="Xaa-Pro dipeptidyl-peptidase C-terminal" evidence="2">
    <location>
        <begin position="278"/>
        <end position="530"/>
    </location>
</feature>
<dbReference type="PANTHER" id="PTHR43056:SF10">
    <property type="entry name" value="COCE_NOND FAMILY, PUTATIVE (AFU_ORTHOLOGUE AFUA_7G00600)-RELATED"/>
    <property type="match status" value="1"/>
</dbReference>
<dbReference type="InterPro" id="IPR005674">
    <property type="entry name" value="CocE/Ser_esterase"/>
</dbReference>
<dbReference type="InterPro" id="IPR050585">
    <property type="entry name" value="Xaa-Pro_dipeptidyl-ppase/CocE"/>
</dbReference>
<dbReference type="KEGG" id="bgo:BM43_4086"/>
<dbReference type="EMBL" id="JPGG01000017">
    <property type="protein sequence ID" value="KGC11550.1"/>
    <property type="molecule type" value="Genomic_DNA"/>
</dbReference>
<dbReference type="Gene3D" id="2.60.120.260">
    <property type="entry name" value="Galactose-binding domain-like"/>
    <property type="match status" value="1"/>
</dbReference>
<reference evidence="3 5" key="1">
    <citation type="submission" date="2014-04" db="EMBL/GenBank/DDBJ databases">
        <authorList>
            <person name="Bishop-Lilly K.A."/>
            <person name="Broomall S.M."/>
            <person name="Chain P.S."/>
            <person name="Chertkov O."/>
            <person name="Coyne S.R."/>
            <person name="Daligault H.E."/>
            <person name="Davenport K.W."/>
            <person name="Erkkila T."/>
            <person name="Frey K.G."/>
            <person name="Gibbons H.S."/>
            <person name="Gu W."/>
            <person name="Jaissle J."/>
            <person name="Johnson S.L."/>
            <person name="Koroleva G.I."/>
            <person name="Ladner J.T."/>
            <person name="Lo C.-C."/>
            <person name="Minogue T.D."/>
            <person name="Munk C."/>
            <person name="Palacios G.F."/>
            <person name="Redden C.L."/>
            <person name="Rosenzweig C.N."/>
            <person name="Scholz M.B."/>
            <person name="Teshima H."/>
            <person name="Xu Y."/>
        </authorList>
    </citation>
    <scope>NUCLEOTIDE SEQUENCE [LARGE SCALE GENOMIC DNA]</scope>
    <source>
        <strain evidence="5">gladioli</strain>
        <strain evidence="3">Gladioli</strain>
    </source>
</reference>
<name>A0A095F3K6_BURGA</name>
<evidence type="ECO:0000313" key="3">
    <source>
        <dbReference type="EMBL" id="KGC11550.1"/>
    </source>
</evidence>
<protein>
    <submittedName>
        <fullName evidence="3">Hydrolase CocE/NonD family protein</fullName>
    </submittedName>
</protein>
<dbReference type="AlphaFoldDB" id="A0A095F3K6"/>
<dbReference type="Gene3D" id="3.40.50.1820">
    <property type="entry name" value="alpha/beta hydrolase"/>
    <property type="match status" value="1"/>
</dbReference>
<evidence type="ECO:0000313" key="5">
    <source>
        <dbReference type="Proteomes" id="UP000029590"/>
    </source>
</evidence>
<reference evidence="6" key="3">
    <citation type="submission" date="2017-09" db="EMBL/GenBank/DDBJ databases">
        <title>FDA dAtabase for Regulatory Grade micrObial Sequences (FDA-ARGOS): Supporting development and validation of Infectious Disease Dx tests.</title>
        <authorList>
            <person name="Minogue T."/>
            <person name="Wolcott M."/>
            <person name="Wasieloski L."/>
            <person name="Aguilar W."/>
            <person name="Moore D."/>
            <person name="Tallon L."/>
            <person name="Sadzewicz L."/>
            <person name="Ott S."/>
            <person name="Zhao X."/>
            <person name="Nagaraj S."/>
            <person name="Vavikolanu K."/>
            <person name="Aluvathingal J."/>
            <person name="Nadendla S."/>
            <person name="Sichtig H."/>
        </authorList>
    </citation>
    <scope>NUCLEOTIDE SEQUENCE [LARGE SCALE GENOMIC DNA]</scope>
    <source>
        <strain evidence="6">FDAARGOS_390</strain>
    </source>
</reference>
<dbReference type="OrthoDB" id="9806163at2"/>